<dbReference type="Gene3D" id="3.40.50.720">
    <property type="entry name" value="NAD(P)-binding Rossmann-like Domain"/>
    <property type="match status" value="1"/>
</dbReference>
<dbReference type="SUPFAM" id="SSF51735">
    <property type="entry name" value="NAD(P)-binding Rossmann-fold domains"/>
    <property type="match status" value="1"/>
</dbReference>
<dbReference type="HOGENOM" id="CLU_010194_8_2_1"/>
<dbReference type="RefSeq" id="XP_007915151.1">
    <property type="nucleotide sequence ID" value="XM_007916960.1"/>
</dbReference>
<dbReference type="Proteomes" id="UP000014074">
    <property type="component" value="Unassembled WGS sequence"/>
</dbReference>
<keyword evidence="4" id="KW-1185">Reference proteome</keyword>
<dbReference type="Pfam" id="PF00106">
    <property type="entry name" value="adh_short"/>
    <property type="match status" value="1"/>
</dbReference>
<protein>
    <submittedName>
        <fullName evidence="3">Putative short chain dehydrogenase reductase family protein</fullName>
    </submittedName>
</protein>
<dbReference type="OrthoDB" id="1933717at2759"/>
<dbReference type="EMBL" id="KB933107">
    <property type="protein sequence ID" value="EOO00137.1"/>
    <property type="molecule type" value="Genomic_DNA"/>
</dbReference>
<dbReference type="InterPro" id="IPR002347">
    <property type="entry name" value="SDR_fam"/>
</dbReference>
<proteinExistence type="inferred from homology"/>
<dbReference type="GO" id="GO:0016491">
    <property type="term" value="F:oxidoreductase activity"/>
    <property type="evidence" value="ECO:0007669"/>
    <property type="project" value="UniProtKB-KW"/>
</dbReference>
<evidence type="ECO:0000313" key="3">
    <source>
        <dbReference type="EMBL" id="EOO00137.1"/>
    </source>
</evidence>
<comment type="similarity">
    <text evidence="1">Belongs to the short-chain dehydrogenases/reductases (SDR) family.</text>
</comment>
<organism evidence="3 4">
    <name type="scientific">Phaeoacremonium minimum (strain UCR-PA7)</name>
    <name type="common">Esca disease fungus</name>
    <name type="synonym">Togninia minima</name>
    <dbReference type="NCBI Taxonomy" id="1286976"/>
    <lineage>
        <taxon>Eukaryota</taxon>
        <taxon>Fungi</taxon>
        <taxon>Dikarya</taxon>
        <taxon>Ascomycota</taxon>
        <taxon>Pezizomycotina</taxon>
        <taxon>Sordariomycetes</taxon>
        <taxon>Sordariomycetidae</taxon>
        <taxon>Togniniales</taxon>
        <taxon>Togniniaceae</taxon>
        <taxon>Phaeoacremonium</taxon>
    </lineage>
</organism>
<reference evidence="4" key="1">
    <citation type="journal article" date="2013" name="Genome Announc.">
        <title>Draft genome sequence of the ascomycete Phaeoacremonium aleophilum strain UCR-PA7, a causal agent of the esca disease complex in grapevines.</title>
        <authorList>
            <person name="Blanco-Ulate B."/>
            <person name="Rolshausen P."/>
            <person name="Cantu D."/>
        </authorList>
    </citation>
    <scope>NUCLEOTIDE SEQUENCE [LARGE SCALE GENOMIC DNA]</scope>
    <source>
        <strain evidence="4">UCR-PA7</strain>
    </source>
</reference>
<evidence type="ECO:0000256" key="1">
    <source>
        <dbReference type="ARBA" id="ARBA00006484"/>
    </source>
</evidence>
<dbReference type="GeneID" id="19324842"/>
<dbReference type="CDD" id="cd05233">
    <property type="entry name" value="SDR_c"/>
    <property type="match status" value="1"/>
</dbReference>
<dbReference type="AlphaFoldDB" id="R8BLD6"/>
<accession>R8BLD6</accession>
<dbReference type="InterPro" id="IPR036291">
    <property type="entry name" value="NAD(P)-bd_dom_sf"/>
</dbReference>
<dbReference type="PANTHER" id="PTHR42901">
    <property type="entry name" value="ALCOHOL DEHYDROGENASE"/>
    <property type="match status" value="1"/>
</dbReference>
<dbReference type="KEGG" id="tmn:UCRPA7_4395"/>
<dbReference type="PANTHER" id="PTHR42901:SF1">
    <property type="entry name" value="ALCOHOL DEHYDROGENASE"/>
    <property type="match status" value="1"/>
</dbReference>
<evidence type="ECO:0000313" key="4">
    <source>
        <dbReference type="Proteomes" id="UP000014074"/>
    </source>
</evidence>
<name>R8BLD6_PHAM7</name>
<sequence>MSGPDPSTFPKITPFTKTWHTEPYPFISPTRPGLSAAGRNVVVTGGGTSIGNAIAVAFAQAGAKSVAIIGRRVDKLVSGAANISAAIIKDAETQVLYEQADLLSSEETTRALQSIAKKVGGKIDVMVSNAGGGGGHGLISTATDDELLNSFQGFVLTAIHAMQAFLPLAGPDAILLSTNTCFAHWPAIPPFGPYSFARTSLLKLTDYIQSENPNVRVVSIQPGWVASAANGFQKEATDVAELPGQFYVWLASPEAEFLKGKFVWANWDAQELMEKAEQIKNSKLLTTLLSGADE</sequence>
<evidence type="ECO:0000256" key="2">
    <source>
        <dbReference type="ARBA" id="ARBA00023002"/>
    </source>
</evidence>
<keyword evidence="2" id="KW-0560">Oxidoreductase</keyword>
<gene>
    <name evidence="3" type="ORF">UCRPA7_4395</name>
</gene>
<dbReference type="PRINTS" id="PR00081">
    <property type="entry name" value="GDHRDH"/>
</dbReference>
<dbReference type="eggNOG" id="KOG0725">
    <property type="taxonomic scope" value="Eukaryota"/>
</dbReference>